<feature type="chain" id="PRO_5044793099" evidence="1">
    <location>
        <begin position="24"/>
        <end position="128"/>
    </location>
</feature>
<organism evidence="2 3">
    <name type="scientific">Heterodera schachtii</name>
    <name type="common">Sugarbeet cyst nematode worm</name>
    <name type="synonym">Tylenchus schachtii</name>
    <dbReference type="NCBI Taxonomy" id="97005"/>
    <lineage>
        <taxon>Eukaryota</taxon>
        <taxon>Metazoa</taxon>
        <taxon>Ecdysozoa</taxon>
        <taxon>Nematoda</taxon>
        <taxon>Chromadorea</taxon>
        <taxon>Rhabditida</taxon>
        <taxon>Tylenchina</taxon>
        <taxon>Tylenchomorpha</taxon>
        <taxon>Tylenchoidea</taxon>
        <taxon>Heteroderidae</taxon>
        <taxon>Heteroderinae</taxon>
        <taxon>Heterodera</taxon>
    </lineage>
</organism>
<evidence type="ECO:0000313" key="3">
    <source>
        <dbReference type="Proteomes" id="UP001620645"/>
    </source>
</evidence>
<proteinExistence type="predicted"/>
<feature type="signal peptide" evidence="1">
    <location>
        <begin position="1"/>
        <end position="23"/>
    </location>
</feature>
<dbReference type="EMBL" id="JBICCN010000037">
    <property type="protein sequence ID" value="KAL3099960.1"/>
    <property type="molecule type" value="Genomic_DNA"/>
</dbReference>
<keyword evidence="3" id="KW-1185">Reference proteome</keyword>
<comment type="caution">
    <text evidence="2">The sequence shown here is derived from an EMBL/GenBank/DDBJ whole genome shotgun (WGS) entry which is preliminary data.</text>
</comment>
<evidence type="ECO:0000256" key="1">
    <source>
        <dbReference type="SAM" id="SignalP"/>
    </source>
</evidence>
<name>A0ABD2KAL1_HETSC</name>
<protein>
    <submittedName>
        <fullName evidence="2">Uncharacterized protein</fullName>
    </submittedName>
</protein>
<gene>
    <name evidence="2" type="ORF">niasHS_001886</name>
</gene>
<dbReference type="Proteomes" id="UP001620645">
    <property type="component" value="Unassembled WGS sequence"/>
</dbReference>
<sequence>MPSIFKILLIVLLAVISFRLSASIDGKKTANDGNGKNSSAGIGTKIKGIVTAGLLFTSLAMGGTEAIGRSNAQGRIAAGAMAPPPPAQFEKATPVEKTRTYLHELSERMLLNKAPERVVPGGPNPLHH</sequence>
<keyword evidence="1" id="KW-0732">Signal</keyword>
<reference evidence="2 3" key="1">
    <citation type="submission" date="2024-10" db="EMBL/GenBank/DDBJ databases">
        <authorList>
            <person name="Kim D."/>
        </authorList>
    </citation>
    <scope>NUCLEOTIDE SEQUENCE [LARGE SCALE GENOMIC DNA]</scope>
    <source>
        <strain evidence="2">Taebaek</strain>
    </source>
</reference>
<evidence type="ECO:0000313" key="2">
    <source>
        <dbReference type="EMBL" id="KAL3099960.1"/>
    </source>
</evidence>
<accession>A0ABD2KAL1</accession>
<dbReference type="AlphaFoldDB" id="A0ABD2KAL1"/>